<dbReference type="RefSeq" id="WP_077922701.1">
    <property type="nucleotide sequence ID" value="NZ_SBLB01000002.1"/>
</dbReference>
<dbReference type="GO" id="GO:0016020">
    <property type="term" value="C:membrane"/>
    <property type="evidence" value="ECO:0007669"/>
    <property type="project" value="InterPro"/>
</dbReference>
<dbReference type="FunFam" id="2.40.30.170:FF:000010">
    <property type="entry name" value="Efflux RND transporter periplasmic adaptor subunit"/>
    <property type="match status" value="1"/>
</dbReference>
<keyword evidence="2" id="KW-0813">Transport</keyword>
<dbReference type="Gene3D" id="2.40.30.170">
    <property type="match status" value="1"/>
</dbReference>
<accession>A0A4Q2UQY5</accession>
<evidence type="ECO:0000259" key="3">
    <source>
        <dbReference type="Pfam" id="PF25954"/>
    </source>
</evidence>
<dbReference type="Gene3D" id="2.40.420.20">
    <property type="match status" value="1"/>
</dbReference>
<dbReference type="EMBL" id="SBLB01000002">
    <property type="protein sequence ID" value="RYC70231.1"/>
    <property type="molecule type" value="Genomic_DNA"/>
</dbReference>
<dbReference type="GO" id="GO:0030313">
    <property type="term" value="C:cell envelope"/>
    <property type="evidence" value="ECO:0007669"/>
    <property type="project" value="TreeGrafter"/>
</dbReference>
<comment type="similarity">
    <text evidence="1">Belongs to the membrane fusion protein (MFP) (TC 8.A.1) family.</text>
</comment>
<dbReference type="Pfam" id="PF25967">
    <property type="entry name" value="RND-MFP_C"/>
    <property type="match status" value="1"/>
</dbReference>
<evidence type="ECO:0000259" key="4">
    <source>
        <dbReference type="Pfam" id="PF25967"/>
    </source>
</evidence>
<gene>
    <name evidence="6" type="ORF">EQG79_10220</name>
</gene>
<dbReference type="PANTHER" id="PTHR30097">
    <property type="entry name" value="CATION EFFLUX SYSTEM PROTEIN CUSB"/>
    <property type="match status" value="1"/>
</dbReference>
<keyword evidence="7" id="KW-1185">Reference proteome</keyword>
<dbReference type="InterPro" id="IPR058627">
    <property type="entry name" value="MdtA-like_C"/>
</dbReference>
<reference evidence="6 7" key="1">
    <citation type="submission" date="2019-01" db="EMBL/GenBank/DDBJ databases">
        <title>Spirosoma flava sp. nov., a propanil-degrading bacterium isolated from herbicide-contaminated soil.</title>
        <authorList>
            <person name="Zhang L."/>
            <person name="Jiang J.-D."/>
        </authorList>
    </citation>
    <scope>NUCLEOTIDE SEQUENCE [LARGE SCALE GENOMIC DNA]</scope>
    <source>
        <strain evidence="6 7">TY50</strain>
    </source>
</reference>
<evidence type="ECO:0000313" key="6">
    <source>
        <dbReference type="EMBL" id="RYC70231.1"/>
    </source>
</evidence>
<comment type="caution">
    <text evidence="6">The sequence shown here is derived from an EMBL/GenBank/DDBJ whole genome shotgun (WGS) entry which is preliminary data.</text>
</comment>
<dbReference type="Proteomes" id="UP000290407">
    <property type="component" value="Unassembled WGS sequence"/>
</dbReference>
<evidence type="ECO:0000313" key="7">
    <source>
        <dbReference type="Proteomes" id="UP000290407"/>
    </source>
</evidence>
<feature type="domain" description="CusB-like beta-barrel" evidence="3">
    <location>
        <begin position="262"/>
        <end position="341"/>
    </location>
</feature>
<dbReference type="InterPro" id="IPR006143">
    <property type="entry name" value="RND_pump_MFP"/>
</dbReference>
<dbReference type="InterPro" id="IPR051909">
    <property type="entry name" value="MFP_Cation_Efflux"/>
</dbReference>
<dbReference type="GO" id="GO:0060003">
    <property type="term" value="P:copper ion export"/>
    <property type="evidence" value="ECO:0007669"/>
    <property type="project" value="TreeGrafter"/>
</dbReference>
<organism evidence="6 7">
    <name type="scientific">Spirosoma sordidisoli</name>
    <dbReference type="NCBI Taxonomy" id="2502893"/>
    <lineage>
        <taxon>Bacteria</taxon>
        <taxon>Pseudomonadati</taxon>
        <taxon>Bacteroidota</taxon>
        <taxon>Cytophagia</taxon>
        <taxon>Cytophagales</taxon>
        <taxon>Cytophagaceae</taxon>
        <taxon>Spirosoma</taxon>
    </lineage>
</organism>
<dbReference type="InterPro" id="IPR058792">
    <property type="entry name" value="Beta-barrel_RND_2"/>
</dbReference>
<dbReference type="Pfam" id="PF25973">
    <property type="entry name" value="BSH_CzcB"/>
    <property type="match status" value="1"/>
</dbReference>
<dbReference type="Pfam" id="PF25954">
    <property type="entry name" value="Beta-barrel_RND_2"/>
    <property type="match status" value="1"/>
</dbReference>
<feature type="domain" description="CzcB-like barrel-sandwich hybrid" evidence="5">
    <location>
        <begin position="119"/>
        <end position="258"/>
    </location>
</feature>
<dbReference type="GO" id="GO:0022857">
    <property type="term" value="F:transmembrane transporter activity"/>
    <property type="evidence" value="ECO:0007669"/>
    <property type="project" value="InterPro"/>
</dbReference>
<dbReference type="AlphaFoldDB" id="A0A4Q2UQY5"/>
<evidence type="ECO:0000256" key="1">
    <source>
        <dbReference type="ARBA" id="ARBA00009477"/>
    </source>
</evidence>
<evidence type="ECO:0000259" key="5">
    <source>
        <dbReference type="Pfam" id="PF25973"/>
    </source>
</evidence>
<feature type="domain" description="Multidrug resistance protein MdtA-like C-terminal permuted SH3" evidence="4">
    <location>
        <begin position="349"/>
        <end position="403"/>
    </location>
</feature>
<dbReference type="PANTHER" id="PTHR30097:SF4">
    <property type="entry name" value="SLR6042 PROTEIN"/>
    <property type="match status" value="1"/>
</dbReference>
<sequence>MKRHPTILPCSRPLRLSDRLGVTADPKSAMATRFSFGLIVRLAHQTNRIPGSKGLASLAGLLLIGALSSCGHSDSPAQATSVTPKTNLLASATFDTAQLETTRNELNLTGKVTVNQDQVVKVFPLVGGHVDAIKADLGDFVRKGQTLAVIRSGDLADLEQQGVTARGQLSVAQKNLQVTEDMAQAGLSSQRELVASQQQLQAARGEVNRVAERRHILGGNGSVYVVKAPMSGFIVEKTASPGLEIRSDDPENLFTISNLDHVWVLANVYESDLANVHEGDRATITTLSYPDKVFRGRIDKIFNMLDPESKTMKIRVTLDNQPTGPNPYPLKPEMFANVNVTYAGHDQRVAIPASAVVFDKNRNFVVAVNRHNQPIVREISIYKTIGSTTYLSGGLAVGDRVVTTNQLLIYSALGN</sequence>
<dbReference type="Gene3D" id="2.40.50.100">
    <property type="match status" value="1"/>
</dbReference>
<dbReference type="SUPFAM" id="SSF111369">
    <property type="entry name" value="HlyD-like secretion proteins"/>
    <property type="match status" value="1"/>
</dbReference>
<name>A0A4Q2UQY5_9BACT</name>
<dbReference type="GO" id="GO:0015679">
    <property type="term" value="P:plasma membrane copper ion transport"/>
    <property type="evidence" value="ECO:0007669"/>
    <property type="project" value="TreeGrafter"/>
</dbReference>
<proteinExistence type="inferred from homology"/>
<dbReference type="InterPro" id="IPR058647">
    <property type="entry name" value="BSH_CzcB-like"/>
</dbReference>
<protein>
    <submittedName>
        <fullName evidence="6">Efflux RND transporter periplasmic adaptor subunit</fullName>
    </submittedName>
</protein>
<evidence type="ECO:0000256" key="2">
    <source>
        <dbReference type="ARBA" id="ARBA00022448"/>
    </source>
</evidence>
<dbReference type="NCBIfam" id="TIGR01730">
    <property type="entry name" value="RND_mfp"/>
    <property type="match status" value="1"/>
</dbReference>